<evidence type="ECO:0000259" key="9">
    <source>
        <dbReference type="Pfam" id="PF00884"/>
    </source>
</evidence>
<dbReference type="InterPro" id="IPR058130">
    <property type="entry name" value="PEA_transf_C"/>
</dbReference>
<keyword evidence="12" id="KW-1185">Reference proteome</keyword>
<keyword evidence="5 8" id="KW-0812">Transmembrane</keyword>
<dbReference type="GO" id="GO:0009245">
    <property type="term" value="P:lipid A biosynthetic process"/>
    <property type="evidence" value="ECO:0007669"/>
    <property type="project" value="TreeGrafter"/>
</dbReference>
<evidence type="ECO:0000256" key="8">
    <source>
        <dbReference type="SAM" id="Phobius"/>
    </source>
</evidence>
<dbReference type="Pfam" id="PF08019">
    <property type="entry name" value="EptA_B_N"/>
    <property type="match status" value="1"/>
</dbReference>
<dbReference type="InterPro" id="IPR017850">
    <property type="entry name" value="Alkaline_phosphatase_core_sf"/>
</dbReference>
<keyword evidence="6 8" id="KW-1133">Transmembrane helix</keyword>
<organism evidence="11 12">
    <name type="scientific">Ideonella livida</name>
    <dbReference type="NCBI Taxonomy" id="2707176"/>
    <lineage>
        <taxon>Bacteria</taxon>
        <taxon>Pseudomonadati</taxon>
        <taxon>Pseudomonadota</taxon>
        <taxon>Betaproteobacteria</taxon>
        <taxon>Burkholderiales</taxon>
        <taxon>Sphaerotilaceae</taxon>
        <taxon>Ideonella</taxon>
    </lineage>
</organism>
<keyword evidence="3" id="KW-0997">Cell inner membrane</keyword>
<accession>A0A7C9TJS6</accession>
<name>A0A7C9TJS6_9BURK</name>
<dbReference type="RefSeq" id="WP_163457239.1">
    <property type="nucleotide sequence ID" value="NZ_JAAGOH010000009.1"/>
</dbReference>
<evidence type="ECO:0000259" key="10">
    <source>
        <dbReference type="Pfam" id="PF08019"/>
    </source>
</evidence>
<evidence type="ECO:0000256" key="7">
    <source>
        <dbReference type="ARBA" id="ARBA00023136"/>
    </source>
</evidence>
<feature type="domain" description="Phosphoethanolamine transferase N-terminal" evidence="10">
    <location>
        <begin position="74"/>
        <end position="186"/>
    </location>
</feature>
<evidence type="ECO:0000313" key="12">
    <source>
        <dbReference type="Proteomes" id="UP000484255"/>
    </source>
</evidence>
<evidence type="ECO:0000256" key="6">
    <source>
        <dbReference type="ARBA" id="ARBA00022989"/>
    </source>
</evidence>
<dbReference type="EC" id="2.7.8.42" evidence="11"/>
<comment type="subcellular location">
    <subcellularLocation>
        <location evidence="1">Cell inner membrane</location>
        <topology evidence="1">Multi-pass membrane protein</topology>
    </subcellularLocation>
</comment>
<feature type="transmembrane region" description="Helical" evidence="8">
    <location>
        <begin position="21"/>
        <end position="42"/>
    </location>
</feature>
<dbReference type="Gene3D" id="3.40.720.10">
    <property type="entry name" value="Alkaline Phosphatase, subunit A"/>
    <property type="match status" value="1"/>
</dbReference>
<feature type="transmembrane region" description="Helical" evidence="8">
    <location>
        <begin position="89"/>
        <end position="106"/>
    </location>
</feature>
<feature type="transmembrane region" description="Helical" evidence="8">
    <location>
        <begin position="172"/>
        <end position="191"/>
    </location>
</feature>
<dbReference type="SUPFAM" id="SSF53649">
    <property type="entry name" value="Alkaline phosphatase-like"/>
    <property type="match status" value="1"/>
</dbReference>
<evidence type="ECO:0000256" key="4">
    <source>
        <dbReference type="ARBA" id="ARBA00022679"/>
    </source>
</evidence>
<evidence type="ECO:0000256" key="2">
    <source>
        <dbReference type="ARBA" id="ARBA00022475"/>
    </source>
</evidence>
<dbReference type="GO" id="GO:0005886">
    <property type="term" value="C:plasma membrane"/>
    <property type="evidence" value="ECO:0007669"/>
    <property type="project" value="UniProtKB-SubCell"/>
</dbReference>
<dbReference type="NCBIfam" id="NF008593">
    <property type="entry name" value="PRK11560.1"/>
    <property type="match status" value="1"/>
</dbReference>
<evidence type="ECO:0000256" key="5">
    <source>
        <dbReference type="ARBA" id="ARBA00022692"/>
    </source>
</evidence>
<feature type="transmembrane region" description="Helical" evidence="8">
    <location>
        <begin position="62"/>
        <end position="82"/>
    </location>
</feature>
<dbReference type="GO" id="GO:0009244">
    <property type="term" value="P:lipopolysaccharide core region biosynthetic process"/>
    <property type="evidence" value="ECO:0007669"/>
    <property type="project" value="TreeGrafter"/>
</dbReference>
<dbReference type="Proteomes" id="UP000484255">
    <property type="component" value="Unassembled WGS sequence"/>
</dbReference>
<dbReference type="InterPro" id="IPR000917">
    <property type="entry name" value="Sulfatase_N"/>
</dbReference>
<dbReference type="InterPro" id="IPR012549">
    <property type="entry name" value="EptA-like_N"/>
</dbReference>
<gene>
    <name evidence="11" type="primary">eptB</name>
    <name evidence="11" type="ORF">G3A44_09280</name>
</gene>
<evidence type="ECO:0000256" key="1">
    <source>
        <dbReference type="ARBA" id="ARBA00004429"/>
    </source>
</evidence>
<proteinExistence type="predicted"/>
<evidence type="ECO:0000313" key="11">
    <source>
        <dbReference type="EMBL" id="NDY91382.1"/>
    </source>
</evidence>
<dbReference type="AlphaFoldDB" id="A0A7C9TJS6"/>
<reference evidence="11 12" key="1">
    <citation type="submission" date="2020-02" db="EMBL/GenBank/DDBJ databases">
        <title>Ideonella bacterium strain TBM-1.</title>
        <authorList>
            <person name="Chen W.-M."/>
        </authorList>
    </citation>
    <scope>NUCLEOTIDE SEQUENCE [LARGE SCALE GENOMIC DNA]</scope>
    <source>
        <strain evidence="11 12">TBM-1</strain>
    </source>
</reference>
<keyword evidence="4 11" id="KW-0808">Transferase</keyword>
<dbReference type="GO" id="GO:0043838">
    <property type="term" value="F:phosphatidylethanolamine:Kdo2-lipid A phosphoethanolamine transferase activity"/>
    <property type="evidence" value="ECO:0007669"/>
    <property type="project" value="TreeGrafter"/>
</dbReference>
<dbReference type="PANTHER" id="PTHR30443:SF3">
    <property type="entry name" value="KDO(2)-LIPID A PHOSPHOETHANOLAMINE 7''-TRANSFERASE"/>
    <property type="match status" value="1"/>
</dbReference>
<keyword evidence="7 8" id="KW-0472">Membrane</keyword>
<comment type="caution">
    <text evidence="11">The sequence shown here is derived from an EMBL/GenBank/DDBJ whole genome shotgun (WGS) entry which is preliminary data.</text>
</comment>
<dbReference type="InterPro" id="IPR040423">
    <property type="entry name" value="PEA_transferase"/>
</dbReference>
<dbReference type="EMBL" id="JAAGOH010000009">
    <property type="protein sequence ID" value="NDY91382.1"/>
    <property type="molecule type" value="Genomic_DNA"/>
</dbReference>
<evidence type="ECO:0000256" key="3">
    <source>
        <dbReference type="ARBA" id="ARBA00022519"/>
    </source>
</evidence>
<feature type="transmembrane region" description="Helical" evidence="8">
    <location>
        <begin position="134"/>
        <end position="152"/>
    </location>
</feature>
<keyword evidence="2" id="KW-1003">Cell membrane</keyword>
<dbReference type="CDD" id="cd16017">
    <property type="entry name" value="LptA"/>
    <property type="match status" value="1"/>
</dbReference>
<dbReference type="PANTHER" id="PTHR30443">
    <property type="entry name" value="INNER MEMBRANE PROTEIN"/>
    <property type="match status" value="1"/>
</dbReference>
<sequence>MLHRLLHRVIRPALALPPLHFWKAWLAATLWVGAVLNLPTWWERLHTLWWVTPGAWKLAGPLGELALTLGTTGLLLAFAHLCGRWGLRLVGVFLVMASAVAAYYMVRFKVVIGHGVLNAVFTTDHDLSAEIVDHWTALWVLCLGVLPSVWLWRHARQPGLLSGWRLPGWGRAALLVMLSSLLLLLLGQSTLSQARKALRGVTGPETNLIGVAAHSYLPSNWIAGTGMVVGSRVRQARDDARLVHPSRQHRYLPATPLDDTVVVLVIGETTRSDRLGLLGHTRDTTPHMRQAQHLAAFAGWSCDTATKLSLACMFVRPQGIQVGKPGQPDRILEDNVFSVYKHLGFSIELFAMQSEAGFYTKVRPDAFKLREVIAAQPENLDKRLDDRLLVPEVAQSLARHPAGKGPHLVVLHTKGSHAVYSQRYPSDFARWTPECKSSGDFCRVDELLNAFDNSVLFVDQVLHELRGTLAGRKALMVWVPDHGESIDENRHFHATPRHIAPPEQRRVPLVFWASPQWMADAELARRYARLQAHAARAANLPPDTATYGHHNLFATLLGCIGVDSPDGGIAPELNLCH</sequence>
<feature type="domain" description="Sulfatase N-terminal" evidence="9">
    <location>
        <begin position="262"/>
        <end position="562"/>
    </location>
</feature>
<dbReference type="Pfam" id="PF00884">
    <property type="entry name" value="Sulfatase"/>
    <property type="match status" value="1"/>
</dbReference>
<protein>
    <submittedName>
        <fullName evidence="11">Kdo(2)-lipid A phosphoethanolamine 7''-transferase</fullName>
        <ecNumber evidence="11">2.7.8.42</ecNumber>
    </submittedName>
</protein>